<reference evidence="1 2" key="1">
    <citation type="submission" date="2017-12" db="EMBL/GenBank/DDBJ databases">
        <title>Comparative genomics yields insights into virulence evolution of Verticillium dahliae.</title>
        <authorList>
            <person name="Fan R."/>
            <person name="Armitage A.D."/>
            <person name="Cascant-Lopez E."/>
            <person name="Sobczyk M."/>
            <person name="Cockerton H.M."/>
            <person name="Harrison R.J."/>
        </authorList>
    </citation>
    <scope>NUCLEOTIDE SEQUENCE [LARGE SCALE GENOMIC DNA]</scope>
    <source>
        <strain evidence="1 2">12008</strain>
    </source>
</reference>
<sequence>MAFQVGIGPIPNGKQQVKRTEHMYLKEISLQVGRGYGW</sequence>
<dbReference type="EMBL" id="MPSH01000003">
    <property type="protein sequence ID" value="PNH35357.1"/>
    <property type="molecule type" value="Genomic_DNA"/>
</dbReference>
<evidence type="ECO:0000313" key="1">
    <source>
        <dbReference type="EMBL" id="PNH35357.1"/>
    </source>
</evidence>
<protein>
    <submittedName>
        <fullName evidence="1">Uncharacterized protein</fullName>
    </submittedName>
</protein>
<accession>A0AA44WQY4</accession>
<dbReference type="AlphaFoldDB" id="A0AA44WQY4"/>
<evidence type="ECO:0000313" key="2">
    <source>
        <dbReference type="Proteomes" id="UP000236305"/>
    </source>
</evidence>
<proteinExistence type="predicted"/>
<organism evidence="1 2">
    <name type="scientific">Verticillium dahliae</name>
    <name type="common">Verticillium wilt</name>
    <dbReference type="NCBI Taxonomy" id="27337"/>
    <lineage>
        <taxon>Eukaryota</taxon>
        <taxon>Fungi</taxon>
        <taxon>Dikarya</taxon>
        <taxon>Ascomycota</taxon>
        <taxon>Pezizomycotina</taxon>
        <taxon>Sordariomycetes</taxon>
        <taxon>Hypocreomycetidae</taxon>
        <taxon>Glomerellales</taxon>
        <taxon>Plectosphaerellaceae</taxon>
        <taxon>Verticillium</taxon>
    </lineage>
</organism>
<dbReference type="Proteomes" id="UP000236305">
    <property type="component" value="Unassembled WGS sequence"/>
</dbReference>
<name>A0AA44WQY4_VERDA</name>
<comment type="caution">
    <text evidence="1">The sequence shown here is derived from an EMBL/GenBank/DDBJ whole genome shotgun (WGS) entry which is preliminary data.</text>
</comment>
<gene>
    <name evidence="1" type="ORF">BJF96_g1539</name>
</gene>